<protein>
    <recommendedName>
        <fullName evidence="3">Sulfotransferase domain-containing protein</fullName>
    </recommendedName>
</protein>
<proteinExistence type="inferred from homology"/>
<reference evidence="4 5" key="1">
    <citation type="journal article" date="2016" name="Nat. Commun.">
        <title>Extremotolerant tardigrade genome and improved radiotolerance of human cultured cells by tardigrade-unique protein.</title>
        <authorList>
            <person name="Hashimoto T."/>
            <person name="Horikawa D.D."/>
            <person name="Saito Y."/>
            <person name="Kuwahara H."/>
            <person name="Kozuka-Hata H."/>
            <person name="Shin-I T."/>
            <person name="Minakuchi Y."/>
            <person name="Ohishi K."/>
            <person name="Motoyama A."/>
            <person name="Aizu T."/>
            <person name="Enomoto A."/>
            <person name="Kondo K."/>
            <person name="Tanaka S."/>
            <person name="Hara Y."/>
            <person name="Koshikawa S."/>
            <person name="Sagara H."/>
            <person name="Miura T."/>
            <person name="Yokobori S."/>
            <person name="Miyagawa K."/>
            <person name="Suzuki Y."/>
            <person name="Kubo T."/>
            <person name="Oyama M."/>
            <person name="Kohara Y."/>
            <person name="Fujiyama A."/>
            <person name="Arakawa K."/>
            <person name="Katayama T."/>
            <person name="Toyoda A."/>
            <person name="Kunieda T."/>
        </authorList>
    </citation>
    <scope>NUCLEOTIDE SEQUENCE [LARGE SCALE GENOMIC DNA]</scope>
    <source>
        <strain evidence="4 5">YOKOZUNA-1</strain>
    </source>
</reference>
<comment type="similarity">
    <text evidence="1">Belongs to the sulfotransferase 1 family.</text>
</comment>
<evidence type="ECO:0000256" key="1">
    <source>
        <dbReference type="ARBA" id="ARBA00005771"/>
    </source>
</evidence>
<dbReference type="STRING" id="947166.A0A1D1VRY1"/>
<feature type="domain" description="Sulfotransferase" evidence="3">
    <location>
        <begin position="16"/>
        <end position="215"/>
    </location>
</feature>
<gene>
    <name evidence="4" type="primary">RvY_12043-1</name>
    <name evidence="4" type="synonym">RvY_12043.1</name>
    <name evidence="4" type="ORF">RvY_12043</name>
</gene>
<sequence>METAKDGNNVDMQWSDNDIIVASFMEASTAWTQAVITLILHKEGKENSGCDANPNQEVLLSPWIRLTEDFSFERAVPGGPADDTPRLFTTNLNWEKLPKAAIDANVKTIYVYSRLKDVIFSTYVSIIEAAAQNGNETLSKQSFAEFVEAVLNGADPKFLDEYFENIKGYWKHRDDDNVQILFESDLIKDHGAGVLQIASFLEKQLEVDHFQEVFRCCKNPREFFSQCHAQVHVDRNAQVEEDIADWSKVKLTEHGLDPAFFCV</sequence>
<dbReference type="InterPro" id="IPR027417">
    <property type="entry name" value="P-loop_NTPase"/>
</dbReference>
<accession>A0A1D1VRY1</accession>
<dbReference type="EMBL" id="BDGG01000007">
    <property type="protein sequence ID" value="GAV01309.1"/>
    <property type="molecule type" value="Genomic_DNA"/>
</dbReference>
<organism evidence="4 5">
    <name type="scientific">Ramazzottius varieornatus</name>
    <name type="common">Water bear</name>
    <name type="synonym">Tardigrade</name>
    <dbReference type="NCBI Taxonomy" id="947166"/>
    <lineage>
        <taxon>Eukaryota</taxon>
        <taxon>Metazoa</taxon>
        <taxon>Ecdysozoa</taxon>
        <taxon>Tardigrada</taxon>
        <taxon>Eutardigrada</taxon>
        <taxon>Parachela</taxon>
        <taxon>Hypsibioidea</taxon>
        <taxon>Ramazzottiidae</taxon>
        <taxon>Ramazzottius</taxon>
    </lineage>
</organism>
<dbReference type="Gene3D" id="3.40.50.300">
    <property type="entry name" value="P-loop containing nucleotide triphosphate hydrolases"/>
    <property type="match status" value="1"/>
</dbReference>
<keyword evidence="5" id="KW-1185">Reference proteome</keyword>
<comment type="caution">
    <text evidence="4">The sequence shown here is derived from an EMBL/GenBank/DDBJ whole genome shotgun (WGS) entry which is preliminary data.</text>
</comment>
<evidence type="ECO:0000313" key="5">
    <source>
        <dbReference type="Proteomes" id="UP000186922"/>
    </source>
</evidence>
<dbReference type="Proteomes" id="UP000186922">
    <property type="component" value="Unassembled WGS sequence"/>
</dbReference>
<evidence type="ECO:0000256" key="2">
    <source>
        <dbReference type="ARBA" id="ARBA00022679"/>
    </source>
</evidence>
<dbReference type="GO" id="GO:0008146">
    <property type="term" value="F:sulfotransferase activity"/>
    <property type="evidence" value="ECO:0007669"/>
    <property type="project" value="InterPro"/>
</dbReference>
<dbReference type="Pfam" id="PF00685">
    <property type="entry name" value="Sulfotransfer_1"/>
    <property type="match status" value="1"/>
</dbReference>
<keyword evidence="2" id="KW-0808">Transferase</keyword>
<dbReference type="AlphaFoldDB" id="A0A1D1VRY1"/>
<dbReference type="InterPro" id="IPR000863">
    <property type="entry name" value="Sulfotransferase_dom"/>
</dbReference>
<evidence type="ECO:0000259" key="3">
    <source>
        <dbReference type="Pfam" id="PF00685"/>
    </source>
</evidence>
<dbReference type="OrthoDB" id="205623at2759"/>
<dbReference type="SUPFAM" id="SSF52540">
    <property type="entry name" value="P-loop containing nucleoside triphosphate hydrolases"/>
    <property type="match status" value="1"/>
</dbReference>
<evidence type="ECO:0000313" key="4">
    <source>
        <dbReference type="EMBL" id="GAV01309.1"/>
    </source>
</evidence>
<name>A0A1D1VRY1_RAMVA</name>
<dbReference type="PANTHER" id="PTHR11783">
    <property type="entry name" value="SULFOTRANSFERASE SULT"/>
    <property type="match status" value="1"/>
</dbReference>